<evidence type="ECO:0000313" key="2">
    <source>
        <dbReference type="Proteomes" id="UP000596742"/>
    </source>
</evidence>
<reference evidence="1" key="1">
    <citation type="submission" date="2018-11" db="EMBL/GenBank/DDBJ databases">
        <authorList>
            <person name="Alioto T."/>
            <person name="Alioto T."/>
        </authorList>
    </citation>
    <scope>NUCLEOTIDE SEQUENCE</scope>
</reference>
<evidence type="ECO:0000313" key="1">
    <source>
        <dbReference type="EMBL" id="VDI40946.1"/>
    </source>
</evidence>
<comment type="caution">
    <text evidence="1">The sequence shown here is derived from an EMBL/GenBank/DDBJ whole genome shotgun (WGS) entry which is preliminary data.</text>
</comment>
<dbReference type="InterPro" id="IPR011042">
    <property type="entry name" value="6-blade_b-propeller_TolB-like"/>
</dbReference>
<dbReference type="OrthoDB" id="6085765at2759"/>
<keyword evidence="2" id="KW-1185">Reference proteome</keyword>
<organism evidence="1 2">
    <name type="scientific">Mytilus galloprovincialis</name>
    <name type="common">Mediterranean mussel</name>
    <dbReference type="NCBI Taxonomy" id="29158"/>
    <lineage>
        <taxon>Eukaryota</taxon>
        <taxon>Metazoa</taxon>
        <taxon>Spiralia</taxon>
        <taxon>Lophotrochozoa</taxon>
        <taxon>Mollusca</taxon>
        <taxon>Bivalvia</taxon>
        <taxon>Autobranchia</taxon>
        <taxon>Pteriomorphia</taxon>
        <taxon>Mytilida</taxon>
        <taxon>Mytiloidea</taxon>
        <taxon>Mytilidae</taxon>
        <taxon>Mytilinae</taxon>
        <taxon>Mytilus</taxon>
    </lineage>
</organism>
<sequence>MEIISRDLKGKEDRIDELYKGIIKMQKYASELRIFLGTKEFELEIRRRENEIDELTKDYSSDIRSIVFKENIKLAAFTCDISSFGDIGIEITPSTTSYTKPMEQQAQTIVEGKKFDDINLKLLNEVKFAGSYVWGCAILEDDTLCIACPNTKTLLLKNTYESLLHKIILPDKAYDITYINDKTLAVTTSNCSSTIFIVNLKTKMVEKTINTEYRFYGISFSDGNLIIHSSDVGLISLNLESGRITELGIGNKVFDAYVAVHDGKIYCTNPAGQSIQCYNVNKSLAWKFKDKSLIAPRGIAVDKKGMVYVGDQRGGNVLIISPDGSKHRVIKIDMIPRPRTLSFNKARTRLLICGEDGTVGIFVIT</sequence>
<proteinExistence type="predicted"/>
<accession>A0A8B6EZ63</accession>
<protein>
    <submittedName>
        <fullName evidence="1">Uncharacterized protein</fullName>
    </submittedName>
</protein>
<dbReference type="Gene3D" id="2.120.10.30">
    <property type="entry name" value="TolB, C-terminal domain"/>
    <property type="match status" value="1"/>
</dbReference>
<dbReference type="AlphaFoldDB" id="A0A8B6EZ63"/>
<dbReference type="Proteomes" id="UP000596742">
    <property type="component" value="Unassembled WGS sequence"/>
</dbReference>
<dbReference type="EMBL" id="UYJE01005855">
    <property type="protein sequence ID" value="VDI40946.1"/>
    <property type="molecule type" value="Genomic_DNA"/>
</dbReference>
<dbReference type="SUPFAM" id="SSF101898">
    <property type="entry name" value="NHL repeat"/>
    <property type="match status" value="1"/>
</dbReference>
<gene>
    <name evidence="1" type="ORF">MGAL_10B000498</name>
</gene>
<name>A0A8B6EZ63_MYTGA</name>